<dbReference type="EMBL" id="CAJNOL010001093">
    <property type="protein sequence ID" value="CAF1285914.1"/>
    <property type="molecule type" value="Genomic_DNA"/>
</dbReference>
<proteinExistence type="predicted"/>
<dbReference type="InterPro" id="IPR016181">
    <property type="entry name" value="Acyl_CoA_acyltransferase"/>
</dbReference>
<reference evidence="3" key="1">
    <citation type="submission" date="2021-02" db="EMBL/GenBank/DDBJ databases">
        <authorList>
            <person name="Nowell W R."/>
        </authorList>
    </citation>
    <scope>NUCLEOTIDE SEQUENCE</scope>
</reference>
<dbReference type="Proteomes" id="UP000663870">
    <property type="component" value="Unassembled WGS sequence"/>
</dbReference>
<evidence type="ECO:0000259" key="1">
    <source>
        <dbReference type="PROSITE" id="PS51186"/>
    </source>
</evidence>
<keyword evidence="4" id="KW-1185">Reference proteome</keyword>
<dbReference type="PROSITE" id="PS51186">
    <property type="entry name" value="GNAT"/>
    <property type="match status" value="1"/>
</dbReference>
<evidence type="ECO:0000313" key="2">
    <source>
        <dbReference type="EMBL" id="CAF1000456.1"/>
    </source>
</evidence>
<dbReference type="Pfam" id="PF00583">
    <property type="entry name" value="Acetyltransf_1"/>
    <property type="match status" value="1"/>
</dbReference>
<comment type="caution">
    <text evidence="3">The sequence shown here is derived from an EMBL/GenBank/DDBJ whole genome shotgun (WGS) entry which is preliminary data.</text>
</comment>
<feature type="domain" description="N-acetyltransferase" evidence="1">
    <location>
        <begin position="40"/>
        <end position="197"/>
    </location>
</feature>
<accession>A0A815CDX4</accession>
<sequence length="205" mass="23618">MNSNNNSYLSSKYEETCHPTINKHHIEEFIPTSNNDPLLIELRHLFVSSFYENYKTVESQLNLPAGETLLTWLETAFNEEANKLLSHNCRCFLIYTSSSLSVISGFLTIKENENDSNDIYISQCAIDPTFKRQGYGLHLLKYLTKVFPFATSYTCLCRRVNKPALKFYEKCGATFIDDNEIVIKYGYNPIDYICLQLNSSQLESL</sequence>
<evidence type="ECO:0000313" key="4">
    <source>
        <dbReference type="Proteomes" id="UP000663870"/>
    </source>
</evidence>
<dbReference type="Proteomes" id="UP000663854">
    <property type="component" value="Unassembled WGS sequence"/>
</dbReference>
<organism evidence="3 4">
    <name type="scientific">Rotaria sordida</name>
    <dbReference type="NCBI Taxonomy" id="392033"/>
    <lineage>
        <taxon>Eukaryota</taxon>
        <taxon>Metazoa</taxon>
        <taxon>Spiralia</taxon>
        <taxon>Gnathifera</taxon>
        <taxon>Rotifera</taxon>
        <taxon>Eurotatoria</taxon>
        <taxon>Bdelloidea</taxon>
        <taxon>Philodinida</taxon>
        <taxon>Philodinidae</taxon>
        <taxon>Rotaria</taxon>
    </lineage>
</organism>
<protein>
    <recommendedName>
        <fullName evidence="1">N-acetyltransferase domain-containing protein</fullName>
    </recommendedName>
</protein>
<dbReference type="SUPFAM" id="SSF55729">
    <property type="entry name" value="Acyl-CoA N-acyltransferases (Nat)"/>
    <property type="match status" value="1"/>
</dbReference>
<dbReference type="AlphaFoldDB" id="A0A815CDX4"/>
<evidence type="ECO:0000313" key="3">
    <source>
        <dbReference type="EMBL" id="CAF1285914.1"/>
    </source>
</evidence>
<dbReference type="Gene3D" id="3.40.630.30">
    <property type="match status" value="1"/>
</dbReference>
<name>A0A815CDX4_9BILA</name>
<gene>
    <name evidence="3" type="ORF">JXQ802_LOCUS28736</name>
    <name evidence="2" type="ORF">PYM288_LOCUS14578</name>
</gene>
<dbReference type="InterPro" id="IPR000182">
    <property type="entry name" value="GNAT_dom"/>
</dbReference>
<dbReference type="CDD" id="cd04301">
    <property type="entry name" value="NAT_SF"/>
    <property type="match status" value="1"/>
</dbReference>
<dbReference type="GO" id="GO:0016747">
    <property type="term" value="F:acyltransferase activity, transferring groups other than amino-acyl groups"/>
    <property type="evidence" value="ECO:0007669"/>
    <property type="project" value="InterPro"/>
</dbReference>
<dbReference type="EMBL" id="CAJNOH010000324">
    <property type="protein sequence ID" value="CAF1000456.1"/>
    <property type="molecule type" value="Genomic_DNA"/>
</dbReference>